<keyword evidence="2" id="KW-1185">Reference proteome</keyword>
<proteinExistence type="predicted"/>
<dbReference type="AlphaFoldDB" id="A0A175W067"/>
<evidence type="ECO:0000313" key="2">
    <source>
        <dbReference type="Proteomes" id="UP000078237"/>
    </source>
</evidence>
<gene>
    <name evidence="1" type="ORF">MMYC01_205402</name>
</gene>
<comment type="caution">
    <text evidence="1">The sequence shown here is derived from an EMBL/GenBank/DDBJ whole genome shotgun (WGS) entry which is preliminary data.</text>
</comment>
<accession>A0A175W067</accession>
<name>A0A175W067_9PEZI</name>
<sequence length="82" mass="9142">MVKKLTNKFQRGMIDTVVERVKDIAANADLYDAGHNATASSLDSGMPNCLRSLYVSISKLMPTTMSMTMHFLTYNVQLVKLN</sequence>
<dbReference type="Proteomes" id="UP000078237">
    <property type="component" value="Unassembled WGS sequence"/>
</dbReference>
<reference evidence="1 2" key="1">
    <citation type="journal article" date="2016" name="Genome Announc.">
        <title>Genome Sequence of Madurella mycetomatis mm55, Isolated from a Human Mycetoma Case in Sudan.</title>
        <authorList>
            <person name="Smit S."/>
            <person name="Derks M.F."/>
            <person name="Bervoets S."/>
            <person name="Fahal A."/>
            <person name="van Leeuwen W."/>
            <person name="van Belkum A."/>
            <person name="van de Sande W.W."/>
        </authorList>
    </citation>
    <scope>NUCLEOTIDE SEQUENCE [LARGE SCALE GENOMIC DNA]</scope>
    <source>
        <strain evidence="2">mm55</strain>
    </source>
</reference>
<evidence type="ECO:0000313" key="1">
    <source>
        <dbReference type="EMBL" id="KXX77098.1"/>
    </source>
</evidence>
<protein>
    <submittedName>
        <fullName evidence="1">Uncharacterized protein</fullName>
    </submittedName>
</protein>
<organism evidence="1 2">
    <name type="scientific">Madurella mycetomatis</name>
    <dbReference type="NCBI Taxonomy" id="100816"/>
    <lineage>
        <taxon>Eukaryota</taxon>
        <taxon>Fungi</taxon>
        <taxon>Dikarya</taxon>
        <taxon>Ascomycota</taxon>
        <taxon>Pezizomycotina</taxon>
        <taxon>Sordariomycetes</taxon>
        <taxon>Sordariomycetidae</taxon>
        <taxon>Sordariales</taxon>
        <taxon>Sordariales incertae sedis</taxon>
        <taxon>Madurella</taxon>
    </lineage>
</organism>
<dbReference type="VEuPathDB" id="FungiDB:MMYC01_205402"/>
<dbReference type="EMBL" id="LCTW02000177">
    <property type="protein sequence ID" value="KXX77098.1"/>
    <property type="molecule type" value="Genomic_DNA"/>
</dbReference>